<feature type="signal peptide" evidence="1">
    <location>
        <begin position="1"/>
        <end position="21"/>
    </location>
</feature>
<reference evidence="3" key="1">
    <citation type="journal article" date="2019" name="Int. J. Syst. Evol. Microbiol.">
        <title>The Global Catalogue of Microorganisms (GCM) 10K type strain sequencing project: providing services to taxonomists for standard genome sequencing and annotation.</title>
        <authorList>
            <consortium name="The Broad Institute Genomics Platform"/>
            <consortium name="The Broad Institute Genome Sequencing Center for Infectious Disease"/>
            <person name="Wu L."/>
            <person name="Ma J."/>
        </authorList>
    </citation>
    <scope>NUCLEOTIDE SEQUENCE [LARGE SCALE GENOMIC DNA]</scope>
    <source>
        <strain evidence="3">CGMCC 1.12931</strain>
    </source>
</reference>
<evidence type="ECO:0000256" key="1">
    <source>
        <dbReference type="SAM" id="SignalP"/>
    </source>
</evidence>
<dbReference type="EMBL" id="BMGM01000001">
    <property type="protein sequence ID" value="GGE24005.1"/>
    <property type="molecule type" value="Genomic_DNA"/>
</dbReference>
<dbReference type="Proteomes" id="UP000599179">
    <property type="component" value="Unassembled WGS sequence"/>
</dbReference>
<name>A0ABQ1SEZ5_9FLAO</name>
<feature type="chain" id="PRO_5045236180" description="DUF4382 domain-containing protein" evidence="1">
    <location>
        <begin position="22"/>
        <end position="231"/>
    </location>
</feature>
<proteinExistence type="predicted"/>
<gene>
    <name evidence="2" type="ORF">GCM10010832_00850</name>
</gene>
<protein>
    <recommendedName>
        <fullName evidence="4">DUF4382 domain-containing protein</fullName>
    </recommendedName>
</protein>
<dbReference type="PROSITE" id="PS51257">
    <property type="entry name" value="PROKAR_LIPOPROTEIN"/>
    <property type="match status" value="1"/>
</dbReference>
<dbReference type="RefSeq" id="WP_188457105.1">
    <property type="nucleotide sequence ID" value="NZ_BMGM01000001.1"/>
</dbReference>
<evidence type="ECO:0008006" key="4">
    <source>
        <dbReference type="Google" id="ProtNLM"/>
    </source>
</evidence>
<keyword evidence="1" id="KW-0732">Signal</keyword>
<evidence type="ECO:0000313" key="3">
    <source>
        <dbReference type="Proteomes" id="UP000599179"/>
    </source>
</evidence>
<sequence length="231" mass="25341">MKTIRKVLVLLSTALVISSCTQDEIIDKNVASLEFNNQTIEVDPTGSDVVNLVFYTTFTPSSDLNIPISVVETSLDESQYSFPENITLPAGTNKGEFEMTLTDVSFFGEPFITMAFDDNGGLRTEFVLECSEPNVIVNIVFDQYSEETSWEIINDTGDVLFNNSYDAGSTSTEEGFCLPSGDYDFFIYDAYGDGICCDFGEGSYQLTFGDGTVIAEGGQFTDSESVSFTIE</sequence>
<evidence type="ECO:0000313" key="2">
    <source>
        <dbReference type="EMBL" id="GGE24005.1"/>
    </source>
</evidence>
<comment type="caution">
    <text evidence="2">The sequence shown here is derived from an EMBL/GenBank/DDBJ whole genome shotgun (WGS) entry which is preliminary data.</text>
</comment>
<keyword evidence="3" id="KW-1185">Reference proteome</keyword>
<accession>A0ABQ1SEZ5</accession>
<organism evidence="2 3">
    <name type="scientific">Psychroflexus planctonicus</name>
    <dbReference type="NCBI Taxonomy" id="1526575"/>
    <lineage>
        <taxon>Bacteria</taxon>
        <taxon>Pseudomonadati</taxon>
        <taxon>Bacteroidota</taxon>
        <taxon>Flavobacteriia</taxon>
        <taxon>Flavobacteriales</taxon>
        <taxon>Flavobacteriaceae</taxon>
        <taxon>Psychroflexus</taxon>
    </lineage>
</organism>